<name>A0ACC6M3I7_9BACI</name>
<dbReference type="Proteomes" id="UP001277972">
    <property type="component" value="Unassembled WGS sequence"/>
</dbReference>
<organism evidence="1 2">
    <name type="scientific">Gracilibacillus pellucidus</name>
    <dbReference type="NCBI Taxonomy" id="3095368"/>
    <lineage>
        <taxon>Bacteria</taxon>
        <taxon>Bacillati</taxon>
        <taxon>Bacillota</taxon>
        <taxon>Bacilli</taxon>
        <taxon>Bacillales</taxon>
        <taxon>Bacillaceae</taxon>
        <taxon>Gracilibacillus</taxon>
    </lineage>
</organism>
<protein>
    <submittedName>
        <fullName evidence="1">Histidine kinase</fullName>
    </submittedName>
</protein>
<evidence type="ECO:0000313" key="2">
    <source>
        <dbReference type="Proteomes" id="UP001277972"/>
    </source>
</evidence>
<reference evidence="1" key="1">
    <citation type="submission" date="2023-11" db="EMBL/GenBank/DDBJ databases">
        <title>Gracilibacillus pellucida a moderately halophilic bacterium isolated from saline soil in Xinjiang province.</title>
        <authorList>
            <person name="Zhang Z."/>
            <person name="Tan F."/>
            <person name="Wang Y."/>
            <person name="Xia M."/>
        </authorList>
    </citation>
    <scope>NUCLEOTIDE SEQUENCE</scope>
    <source>
        <strain evidence="1">S3-1-1</strain>
    </source>
</reference>
<sequence length="593" mass="68137">MFFSLRNKLFLVFSCLLTIPFLVFSLVIPSLFTMYIKEQTQDLTVEMMNQFSLYIDSVTKQAEDVGQQVLVNSITQEWVQLETRQRDDETLSTARLLVRNELNMLLSSMMVNNSNNISVSIFTHDGKGIWGDYANLDSTGWYNDFLERGKTYTHSHIDSNQQSALMRDMKINSHLIPLVDMNSFHDSGVIKVNFSTDMIEEALEKMKIGDNGNTFIINEQGKNMLTEEINTPKNIIADALNKVKRSDNEQGLLEVKDDQKTYLLFYQHLTVDGWILMSEVTEEDLFARPYRLQKSLLLLSLGVFLITIIASFAFASSITNPLRELTKAMHYLEKGDFNSVRKVMPTIKSENNEIRYVLNVFATTVERLKGLIDKEYKANIRRRNAEYKALLLQINPHFLNNTLEIIGGLAAQGKNKDVINVSVYLGKMLRYSLDTKSNIVTLNEELEYIRNYATILQLRYEQALDISIDDDPKARNIPIIKFIIQPLIENAVKYSFISKNQASVYIKTTYHANQLTIVIEDDGIGMSQDFIHCLIEKSTPEENILESSGNSIGLRNVLNRLQLYYGELFSYYIESELNKGTRITLVIDYEEEQ</sequence>
<gene>
    <name evidence="1" type="ORF">SH601_05950</name>
</gene>
<keyword evidence="2" id="KW-1185">Reference proteome</keyword>
<dbReference type="EMBL" id="JAWZSR010000003">
    <property type="protein sequence ID" value="MDX8045525.1"/>
    <property type="molecule type" value="Genomic_DNA"/>
</dbReference>
<proteinExistence type="predicted"/>
<keyword evidence="1" id="KW-0808">Transferase</keyword>
<accession>A0ACC6M3I7</accession>
<keyword evidence="1" id="KW-0418">Kinase</keyword>
<comment type="caution">
    <text evidence="1">The sequence shown here is derived from an EMBL/GenBank/DDBJ whole genome shotgun (WGS) entry which is preliminary data.</text>
</comment>
<evidence type="ECO:0000313" key="1">
    <source>
        <dbReference type="EMBL" id="MDX8045525.1"/>
    </source>
</evidence>